<dbReference type="Pfam" id="PF05222">
    <property type="entry name" value="AlaDh_PNT_N"/>
    <property type="match status" value="1"/>
</dbReference>
<protein>
    <recommendedName>
        <fullName evidence="2">proton-translocating NAD(P)(+) transhydrogenase</fullName>
        <ecNumber evidence="2">7.1.1.1</ecNumber>
    </recommendedName>
</protein>
<organism evidence="8">
    <name type="scientific">Chlorobaculum parvum</name>
    <dbReference type="NCBI Taxonomy" id="274539"/>
    <lineage>
        <taxon>Bacteria</taxon>
        <taxon>Pseudomonadati</taxon>
        <taxon>Chlorobiota</taxon>
        <taxon>Chlorobiia</taxon>
        <taxon>Chlorobiales</taxon>
        <taxon>Chlorobiaceae</taxon>
        <taxon>Chlorobaculum</taxon>
    </lineage>
</organism>
<dbReference type="PANTHER" id="PTHR10160:SF19">
    <property type="entry name" value="PROTON-TRANSLOCATING NAD(P)(+) TRANSHYDROGENASE"/>
    <property type="match status" value="1"/>
</dbReference>
<accession>A0A7C5DCB5</accession>
<keyword evidence="5" id="KW-0520">NAD</keyword>
<evidence type="ECO:0000256" key="5">
    <source>
        <dbReference type="ARBA" id="ARBA00023027"/>
    </source>
</evidence>
<dbReference type="SMART" id="SM01003">
    <property type="entry name" value="AlaDh_PNT_N"/>
    <property type="match status" value="1"/>
</dbReference>
<proteinExistence type="predicted"/>
<dbReference type="GO" id="GO:0006740">
    <property type="term" value="P:NADPH regeneration"/>
    <property type="evidence" value="ECO:0007669"/>
    <property type="project" value="TreeGrafter"/>
</dbReference>
<dbReference type="EMBL" id="DRSK01000237">
    <property type="protein sequence ID" value="HHE08066.1"/>
    <property type="molecule type" value="Genomic_DNA"/>
</dbReference>
<keyword evidence="3" id="KW-0521">NADP</keyword>
<dbReference type="InterPro" id="IPR007886">
    <property type="entry name" value="AlaDH/PNT_N"/>
</dbReference>
<evidence type="ECO:0000256" key="6">
    <source>
        <dbReference type="ARBA" id="ARBA00048202"/>
    </source>
</evidence>
<dbReference type="PANTHER" id="PTHR10160">
    <property type="entry name" value="NAD(P) TRANSHYDROGENASE"/>
    <property type="match status" value="1"/>
</dbReference>
<feature type="non-terminal residue" evidence="8">
    <location>
        <position position="159"/>
    </location>
</feature>
<name>A0A7C5DCB5_9CHLB</name>
<dbReference type="Gene3D" id="3.40.50.720">
    <property type="entry name" value="NAD(P)-binding Rossmann-like Domain"/>
    <property type="match status" value="1"/>
</dbReference>
<dbReference type="Proteomes" id="UP000886059">
    <property type="component" value="Unassembled WGS sequence"/>
</dbReference>
<dbReference type="EC" id="7.1.1.1" evidence="2"/>
<dbReference type="SUPFAM" id="SSF52283">
    <property type="entry name" value="Formate/glycerate dehydrogenase catalytic domain-like"/>
    <property type="match status" value="1"/>
</dbReference>
<evidence type="ECO:0000256" key="4">
    <source>
        <dbReference type="ARBA" id="ARBA00022967"/>
    </source>
</evidence>
<evidence type="ECO:0000256" key="1">
    <source>
        <dbReference type="ARBA" id="ARBA00003943"/>
    </source>
</evidence>
<sequence length="159" mass="17875">MGYSSDLGTLEFELGVKTLERWLLKPEKTMSIAIAIPRERAQDERRVALSPAGVQILTEQGIRVVVESKAGIFCNFHDHDYAEAGALIASSPDATPDIHDDAHARLGLLFTDRPHDLILDNSLHIGIDSQFNIVTRDRWRLIDVRRRIEFTGCRAVKNT</sequence>
<keyword evidence="4" id="KW-1278">Translocase</keyword>
<evidence type="ECO:0000256" key="3">
    <source>
        <dbReference type="ARBA" id="ARBA00022857"/>
    </source>
</evidence>
<dbReference type="GO" id="GO:0008750">
    <property type="term" value="F:proton-translocating NAD(P)+ transhydrogenase activity"/>
    <property type="evidence" value="ECO:0007669"/>
    <property type="project" value="UniProtKB-EC"/>
</dbReference>
<reference evidence="8" key="1">
    <citation type="journal article" date="2020" name="mSystems">
        <title>Genome- and Community-Level Interaction Insights into Carbon Utilization and Element Cycling Functions of Hydrothermarchaeota in Hydrothermal Sediment.</title>
        <authorList>
            <person name="Zhou Z."/>
            <person name="Liu Y."/>
            <person name="Xu W."/>
            <person name="Pan J."/>
            <person name="Luo Z.H."/>
            <person name="Li M."/>
        </authorList>
    </citation>
    <scope>NUCLEOTIDE SEQUENCE [LARGE SCALE GENOMIC DNA]</scope>
    <source>
        <strain evidence="8">HyVt-628</strain>
    </source>
</reference>
<comment type="caution">
    <text evidence="8">The sequence shown here is derived from an EMBL/GenBank/DDBJ whole genome shotgun (WGS) entry which is preliminary data.</text>
</comment>
<gene>
    <name evidence="8" type="ORF">ENL01_04205</name>
</gene>
<dbReference type="AlphaFoldDB" id="A0A7C5DCB5"/>
<comment type="function">
    <text evidence="1">The transhydrogenation between NADH and NADP is coupled to respiration and ATP hydrolysis and functions as a proton pump across the membrane.</text>
</comment>
<feature type="domain" description="Alanine dehydrogenase/pyridine nucleotide transhydrogenase N-terminal" evidence="7">
    <location>
        <begin position="35"/>
        <end position="137"/>
    </location>
</feature>
<comment type="catalytic activity">
    <reaction evidence="6">
        <text>NAD(+) + NADPH + H(+)(in) = NADH + NADP(+) + H(+)(out)</text>
        <dbReference type="Rhea" id="RHEA:47992"/>
        <dbReference type="ChEBI" id="CHEBI:15378"/>
        <dbReference type="ChEBI" id="CHEBI:57540"/>
        <dbReference type="ChEBI" id="CHEBI:57783"/>
        <dbReference type="ChEBI" id="CHEBI:57945"/>
        <dbReference type="ChEBI" id="CHEBI:58349"/>
        <dbReference type="EC" id="7.1.1.1"/>
    </reaction>
</comment>
<dbReference type="GO" id="GO:0050661">
    <property type="term" value="F:NADP binding"/>
    <property type="evidence" value="ECO:0007669"/>
    <property type="project" value="TreeGrafter"/>
</dbReference>
<evidence type="ECO:0000259" key="7">
    <source>
        <dbReference type="SMART" id="SM01003"/>
    </source>
</evidence>
<evidence type="ECO:0000313" key="8">
    <source>
        <dbReference type="EMBL" id="HHE08066.1"/>
    </source>
</evidence>
<evidence type="ECO:0000256" key="2">
    <source>
        <dbReference type="ARBA" id="ARBA00012943"/>
    </source>
</evidence>